<keyword evidence="3" id="KW-1185">Reference proteome</keyword>
<proteinExistence type="predicted"/>
<evidence type="ECO:0000256" key="1">
    <source>
        <dbReference type="SAM" id="MobiDB-lite"/>
    </source>
</evidence>
<organism evidence="2 3">
    <name type="scientific">Thanatephorus cucumeris (strain AG1-IB / isolate 7/3/14)</name>
    <name type="common">Lettuce bottom rot fungus</name>
    <name type="synonym">Rhizoctonia solani</name>
    <dbReference type="NCBI Taxonomy" id="1108050"/>
    <lineage>
        <taxon>Eukaryota</taxon>
        <taxon>Fungi</taxon>
        <taxon>Dikarya</taxon>
        <taxon>Basidiomycota</taxon>
        <taxon>Agaricomycotina</taxon>
        <taxon>Agaricomycetes</taxon>
        <taxon>Cantharellales</taxon>
        <taxon>Ceratobasidiaceae</taxon>
        <taxon>Rhizoctonia</taxon>
        <taxon>Rhizoctonia solani AG-1</taxon>
    </lineage>
</organism>
<reference evidence="2 3" key="1">
    <citation type="submission" date="2014-11" db="EMBL/GenBank/DDBJ databases">
        <authorList>
            <person name="Wibberg Daniel"/>
        </authorList>
    </citation>
    <scope>NUCLEOTIDE SEQUENCE [LARGE SCALE GENOMIC DNA]</scope>
    <source>
        <strain evidence="2">Rhizoctonia solani AG1-IB 7/3/14</strain>
    </source>
</reference>
<feature type="compositionally biased region" description="Low complexity" evidence="1">
    <location>
        <begin position="377"/>
        <end position="396"/>
    </location>
</feature>
<name>A0A0B7F9D7_THACB</name>
<feature type="compositionally biased region" description="Polar residues" evidence="1">
    <location>
        <begin position="338"/>
        <end position="350"/>
    </location>
</feature>
<dbReference type="EMBL" id="LN679114">
    <property type="protein sequence ID" value="CEL54135.1"/>
    <property type="molecule type" value="Genomic_DNA"/>
</dbReference>
<dbReference type="STRING" id="1108050.A0A0B7F9D7"/>
<dbReference type="AlphaFoldDB" id="A0A0B7F9D7"/>
<evidence type="ECO:0000313" key="3">
    <source>
        <dbReference type="Proteomes" id="UP000059188"/>
    </source>
</evidence>
<sequence>MSRDEAGSEDNFFDSRSSLCAELLSKCPHLLPHIRSVSTNISVPNYAAAVRAARGQRGNEENTFHEWVTILTLPQASSIRHLALGGVKDQHLLALSAARHLKLTALELNVPPAALPELSHLSSLLQRQRYITHFASQNLADIKWLKDQYLPYLAHIDVPAVLACQLAPGRPVTTARIFPLNTRRGSGLRSADELLMAIHALSQSTNPVGVTDLDISVLWYGDLRMGDDCRAFFAAIRESLRHLRHLRITLWSDLAPNNVDTLFDCILSTLPSLQLLETFEIRTWAEYGISHPCYLPHPARRVIFDLWKEVCPSLTKVAALDSHTWTWHTAKIAPQQPTPIRSNSDPQNKTFARRPLPPRPRPASGNWVRLSDRWDWQPTTSSSSQPSLPLSTPSTSHAPTRGLVALGPDPQSRSTTPGSPRDSRTEGTWVQESRKQPCHDLKMWHSDLPVVGSTYQRNELDEHYVRIAYTEHIQFATRDSHRLSIF</sequence>
<gene>
    <name evidence="2" type="ORF">RSOLAG1IB_06846</name>
</gene>
<feature type="region of interest" description="Disordered" evidence="1">
    <location>
        <begin position="331"/>
        <end position="434"/>
    </location>
</feature>
<dbReference type="OrthoDB" id="3199516at2759"/>
<protein>
    <submittedName>
        <fullName evidence="2">Uncharacterized protein</fullName>
    </submittedName>
</protein>
<evidence type="ECO:0000313" key="2">
    <source>
        <dbReference type="EMBL" id="CEL54135.1"/>
    </source>
</evidence>
<dbReference type="Proteomes" id="UP000059188">
    <property type="component" value="Unassembled WGS sequence"/>
</dbReference>
<accession>A0A0B7F9D7</accession>